<dbReference type="GO" id="GO:0008270">
    <property type="term" value="F:zinc ion binding"/>
    <property type="evidence" value="ECO:0007669"/>
    <property type="project" value="UniProtKB-UniRule"/>
</dbReference>
<dbReference type="PANTHER" id="PTHR42765:SF1">
    <property type="entry name" value="ISOLEUCINE--TRNA LIGASE, MITOCHONDRIAL"/>
    <property type="match status" value="1"/>
</dbReference>
<keyword evidence="10" id="KW-0862">Zinc</keyword>
<keyword evidence="4 10" id="KW-0547">Nucleotide-binding</keyword>
<dbReference type="Gene3D" id="1.10.730.20">
    <property type="match status" value="1"/>
</dbReference>
<evidence type="ECO:0000256" key="10">
    <source>
        <dbReference type="HAMAP-Rule" id="MF_02002"/>
    </source>
</evidence>
<dbReference type="RefSeq" id="WP_015084028.1">
    <property type="nucleotide sequence ID" value="NC_019552.1"/>
</dbReference>
<dbReference type="GO" id="GO:0000049">
    <property type="term" value="F:tRNA binding"/>
    <property type="evidence" value="ECO:0007669"/>
    <property type="project" value="InterPro"/>
</dbReference>
<dbReference type="SUPFAM" id="SSF47323">
    <property type="entry name" value="Anticodon-binding domain of a subclass of class I aminoacyl-tRNA synthetases"/>
    <property type="match status" value="1"/>
</dbReference>
<organism evidence="13 14">
    <name type="scientific">Mesomycoplasma hyorhinis SK76</name>
    <dbReference type="NCBI Taxonomy" id="1118964"/>
    <lineage>
        <taxon>Bacteria</taxon>
        <taxon>Bacillati</taxon>
        <taxon>Mycoplasmatota</taxon>
        <taxon>Mycoplasmoidales</taxon>
        <taxon>Metamycoplasmataceae</taxon>
        <taxon>Mesomycoplasma</taxon>
    </lineage>
</organism>
<dbReference type="InterPro" id="IPR014729">
    <property type="entry name" value="Rossmann-like_a/b/a_fold"/>
</dbReference>
<dbReference type="HAMAP" id="MF_02002">
    <property type="entry name" value="Ile_tRNA_synth_type1"/>
    <property type="match status" value="1"/>
</dbReference>
<dbReference type="InterPro" id="IPR013155">
    <property type="entry name" value="M/V/L/I-tRNA-synth_anticd-bd"/>
</dbReference>
<dbReference type="GO" id="GO:0006428">
    <property type="term" value="P:isoleucyl-tRNA aminoacylation"/>
    <property type="evidence" value="ECO:0007669"/>
    <property type="project" value="UniProtKB-UniRule"/>
</dbReference>
<keyword evidence="5 10" id="KW-0067">ATP-binding</keyword>
<feature type="short sequence motif" description="'HIGH' region" evidence="10">
    <location>
        <begin position="60"/>
        <end position="70"/>
    </location>
</feature>
<keyword evidence="6 10" id="KW-0648">Protein biosynthesis</keyword>
<reference evidence="13 14" key="1">
    <citation type="journal article" date="2013" name="Genome Announc.">
        <title>Complete Genome Sequence of Mycoplasma hyorhinis Strain SK76.</title>
        <authorList>
            <person name="Goodison S."/>
            <person name="Urquidi V."/>
            <person name="Kumar D."/>
            <person name="Reyes L."/>
            <person name="Rosser C.J."/>
        </authorList>
    </citation>
    <scope>NUCLEOTIDE SEQUENCE [LARGE SCALE GENOMIC DNA]</scope>
    <source>
        <strain evidence="13 14">SK76</strain>
    </source>
</reference>
<dbReference type="InterPro" id="IPR002300">
    <property type="entry name" value="aa-tRNA-synth_Ia"/>
</dbReference>
<evidence type="ECO:0000313" key="13">
    <source>
        <dbReference type="EMBL" id="AFX74076.1"/>
    </source>
</evidence>
<dbReference type="SUPFAM" id="SSF50677">
    <property type="entry name" value="ValRS/IleRS/LeuRS editing domain"/>
    <property type="match status" value="1"/>
</dbReference>
<keyword evidence="10" id="KW-0479">Metal-binding</keyword>
<dbReference type="CDD" id="cd07960">
    <property type="entry name" value="Anticodon_Ia_Ile_BEm"/>
    <property type="match status" value="1"/>
</dbReference>
<name>A0AAI8FDM4_MESHY</name>
<keyword evidence="7 10" id="KW-0030">Aminoacyl-tRNA synthetase</keyword>
<dbReference type="CDD" id="cd00818">
    <property type="entry name" value="IleRS_core"/>
    <property type="match status" value="1"/>
</dbReference>
<sequence>MDKNFYKNSLNIFTSEFSMKANLSQKEAEYRQFWLDNKIYQKALKLNENNPQFVLHDGPPYANGDIHIGHALNKVLKDIVVRYKTMQGFYSPYVPGWDTHGLPIENKILSLNNISHKSLSVLELRKQANNYANEQIESQKKQFEQLNLLTDFSTTYQTNAPTFEAKQLELFKVMVQKDLVYRGLKPVYWSPTSQSALAEAEIEYLDHRSPSIYVAFEISQGNSKVTKGDYLVIWTTTPWTLIANSGVAVGEKFEYSKVKHQDKFFVVATELVEKLAQEFNWDHFEIVDTFLGEKLVDVKYIRPIMKEKEGKVVQGHHVTVTSGSGLVHIAPLFGEDDFWISKKTGLEHVMHVNDDGTLNELARKYEGLFYLDANKEIGQDLEKEGKLLKFSILKHSYPHDWRTNKPVIYRGTPQWFVAIEKIKSEILKASEEVIFPQEWIKRRLQTMIENRQDWTISRQRSWGVPVIVFYDENKNPVLDKPELFDYVINLVKQYGTDVWYEKEVDELLPEEYRNLGWTKENDIMDVWFDSGSTSISVKVDKTELPFDLYLEGSDQYRGWFNSSLINSYIYYNKAPYRRLLSHGFIVDQNGNKMSKSKGNGVSPLDLIKTYGADILRLWVSNSEYFNDVVYSKDIFEQNVEIYRKIRNTIKFLITNLEDYKHNPNLQLESVHQYIDNKIKKFKNTIIDNYDNFRFVKIIKEANNFIIDFSNFYLSIAKDSLYTDKLDNPNRRQFQYNLYNLLNVLTISLAPILPTTTEEIYSYIKSDNKKESVHLETFFKKEAFDEKIEEKWKEFFTVKDRIYQLIEQKIKEGVIKRTNEAFIHIKTDSEFIKSLDLKSLLMVGKVHFANKDKVEPFNSVKCLRCWNHFEAKYIKKDVCQRCYLVIKDLINEN</sequence>
<feature type="binding site" evidence="10">
    <location>
        <position position="551"/>
    </location>
    <ligand>
        <name>L-isoleucyl-5'-AMP</name>
        <dbReference type="ChEBI" id="CHEBI:178002"/>
    </ligand>
</feature>
<dbReference type="Proteomes" id="UP000009399">
    <property type="component" value="Chromosome"/>
</dbReference>
<comment type="cofactor">
    <cofactor evidence="10">
        <name>Zn(2+)</name>
        <dbReference type="ChEBI" id="CHEBI:29105"/>
    </cofactor>
    <text evidence="10">Binds 1 zinc ion per subunit.</text>
</comment>
<dbReference type="AlphaFoldDB" id="A0AAI8FDM4"/>
<dbReference type="PROSITE" id="PS00178">
    <property type="entry name" value="AA_TRNA_LIGASE_I"/>
    <property type="match status" value="1"/>
</dbReference>
<dbReference type="InterPro" id="IPR002301">
    <property type="entry name" value="Ile-tRNA-ligase"/>
</dbReference>
<dbReference type="Gene3D" id="3.40.50.620">
    <property type="entry name" value="HUPs"/>
    <property type="match status" value="2"/>
</dbReference>
<dbReference type="PANTHER" id="PTHR42765">
    <property type="entry name" value="SOLEUCYL-TRNA SYNTHETASE"/>
    <property type="match status" value="1"/>
</dbReference>
<dbReference type="InterPro" id="IPR009008">
    <property type="entry name" value="Val/Leu/Ile-tRNA-synth_edit"/>
</dbReference>
<dbReference type="NCBIfam" id="TIGR00392">
    <property type="entry name" value="ileS"/>
    <property type="match status" value="1"/>
</dbReference>
<dbReference type="InterPro" id="IPR023585">
    <property type="entry name" value="Ile-tRNA-ligase_type1"/>
</dbReference>
<dbReference type="GO" id="GO:0004822">
    <property type="term" value="F:isoleucine-tRNA ligase activity"/>
    <property type="evidence" value="ECO:0007669"/>
    <property type="project" value="UniProtKB-UniRule"/>
</dbReference>
<evidence type="ECO:0000259" key="11">
    <source>
        <dbReference type="Pfam" id="PF00133"/>
    </source>
</evidence>
<evidence type="ECO:0000256" key="3">
    <source>
        <dbReference type="ARBA" id="ARBA00022598"/>
    </source>
</evidence>
<dbReference type="FunFam" id="3.40.50.620:FF:000152">
    <property type="entry name" value="Isoleucine--tRNA ligase"/>
    <property type="match status" value="1"/>
</dbReference>
<gene>
    <name evidence="10" type="primary">ileS</name>
    <name evidence="13" type="ORF">MOS_145</name>
</gene>
<dbReference type="SUPFAM" id="SSF52374">
    <property type="entry name" value="Nucleotidylyl transferase"/>
    <property type="match status" value="1"/>
</dbReference>
<keyword evidence="2 10" id="KW-0963">Cytoplasm</keyword>
<evidence type="ECO:0000256" key="4">
    <source>
        <dbReference type="ARBA" id="ARBA00022741"/>
    </source>
</evidence>
<evidence type="ECO:0000256" key="7">
    <source>
        <dbReference type="ARBA" id="ARBA00023146"/>
    </source>
</evidence>
<dbReference type="EC" id="6.1.1.5" evidence="10"/>
<dbReference type="GO" id="GO:0005524">
    <property type="term" value="F:ATP binding"/>
    <property type="evidence" value="ECO:0007669"/>
    <property type="project" value="UniProtKB-UniRule"/>
</dbReference>
<evidence type="ECO:0000256" key="1">
    <source>
        <dbReference type="ARBA" id="ARBA00006887"/>
    </source>
</evidence>
<evidence type="ECO:0000313" key="14">
    <source>
        <dbReference type="Proteomes" id="UP000009399"/>
    </source>
</evidence>
<evidence type="ECO:0000256" key="5">
    <source>
        <dbReference type="ARBA" id="ARBA00022840"/>
    </source>
</evidence>
<dbReference type="GO" id="GO:0005829">
    <property type="term" value="C:cytosol"/>
    <property type="evidence" value="ECO:0007669"/>
    <property type="project" value="TreeGrafter"/>
</dbReference>
<evidence type="ECO:0000256" key="8">
    <source>
        <dbReference type="ARBA" id="ARBA00025217"/>
    </source>
</evidence>
<feature type="binding site" evidence="10">
    <location>
        <position position="595"/>
    </location>
    <ligand>
        <name>ATP</name>
        <dbReference type="ChEBI" id="CHEBI:30616"/>
    </ligand>
</feature>
<dbReference type="InterPro" id="IPR050081">
    <property type="entry name" value="Ile-tRNA_ligase"/>
</dbReference>
<protein>
    <recommendedName>
        <fullName evidence="10">Isoleucine--tRNA ligase</fullName>
        <ecNumber evidence="10">6.1.1.5</ecNumber>
    </recommendedName>
    <alternativeName>
        <fullName evidence="10">Isoleucyl-tRNA synthetase</fullName>
        <shortName evidence="10">IleRS</shortName>
    </alternativeName>
</protein>
<dbReference type="Pfam" id="PF00133">
    <property type="entry name" value="tRNA-synt_1"/>
    <property type="match status" value="1"/>
</dbReference>
<comment type="domain">
    <text evidence="10">IleRS has two distinct active sites: one for aminoacylation and one for editing. The misactivated valine is translocated from the active site to the editing site, which sterically excludes the correctly activated isoleucine. The single editing site contains two valyl binding pockets, one specific for each substrate (Val-AMP or Val-tRNA(Ile)).</text>
</comment>
<dbReference type="EMBL" id="CP003914">
    <property type="protein sequence ID" value="AFX74076.1"/>
    <property type="molecule type" value="Genomic_DNA"/>
</dbReference>
<keyword evidence="3 10" id="KW-0436">Ligase</keyword>
<dbReference type="InterPro" id="IPR001412">
    <property type="entry name" value="aa-tRNA-synth_I_CS"/>
</dbReference>
<comment type="catalytic activity">
    <reaction evidence="9 10">
        <text>tRNA(Ile) + L-isoleucine + ATP = L-isoleucyl-tRNA(Ile) + AMP + diphosphate</text>
        <dbReference type="Rhea" id="RHEA:11060"/>
        <dbReference type="Rhea" id="RHEA-COMP:9666"/>
        <dbReference type="Rhea" id="RHEA-COMP:9695"/>
        <dbReference type="ChEBI" id="CHEBI:30616"/>
        <dbReference type="ChEBI" id="CHEBI:33019"/>
        <dbReference type="ChEBI" id="CHEBI:58045"/>
        <dbReference type="ChEBI" id="CHEBI:78442"/>
        <dbReference type="ChEBI" id="CHEBI:78528"/>
        <dbReference type="ChEBI" id="CHEBI:456215"/>
        <dbReference type="EC" id="6.1.1.5"/>
    </reaction>
</comment>
<comment type="function">
    <text evidence="8 10">Catalyzes the attachment of isoleucine to tRNA(Ile). As IleRS can inadvertently accommodate and process structurally similar amino acids such as valine, to avoid such errors it has two additional distinct tRNA(Ile)-dependent editing activities. One activity is designated as 'pretransfer' editing and involves the hydrolysis of activated Val-AMP. The other activity is designated 'posttransfer' editing and involves deacylation of mischarged Val-tRNA(Ile).</text>
</comment>
<dbReference type="KEGG" id="mhs:MOS_145"/>
<comment type="subcellular location">
    <subcellularLocation>
        <location evidence="10">Cytoplasm</location>
    </subcellularLocation>
</comment>
<feature type="domain" description="Methionyl/Valyl/Leucyl/Isoleucyl-tRNA synthetase anticodon-binding" evidence="12">
    <location>
        <begin position="672"/>
        <end position="820"/>
    </location>
</feature>
<comment type="subunit">
    <text evidence="10">Monomer.</text>
</comment>
<feature type="domain" description="Aminoacyl-tRNA synthetase class Ia" evidence="11">
    <location>
        <begin position="32"/>
        <end position="628"/>
    </location>
</feature>
<feature type="binding site" evidence="10">
    <location>
        <position position="878"/>
    </location>
    <ligand>
        <name>Zn(2+)</name>
        <dbReference type="ChEBI" id="CHEBI:29105"/>
    </ligand>
</feature>
<feature type="binding site" evidence="10">
    <location>
        <position position="881"/>
    </location>
    <ligand>
        <name>Zn(2+)</name>
        <dbReference type="ChEBI" id="CHEBI:29105"/>
    </ligand>
</feature>
<dbReference type="InterPro" id="IPR033708">
    <property type="entry name" value="Anticodon_Ile_BEm"/>
</dbReference>
<dbReference type="GO" id="GO:0002161">
    <property type="term" value="F:aminoacyl-tRNA deacylase activity"/>
    <property type="evidence" value="ECO:0007669"/>
    <property type="project" value="InterPro"/>
</dbReference>
<feature type="binding site" evidence="10">
    <location>
        <position position="864"/>
    </location>
    <ligand>
        <name>Zn(2+)</name>
        <dbReference type="ChEBI" id="CHEBI:29105"/>
    </ligand>
</feature>
<accession>A0AAI8FDM4</accession>
<evidence type="ECO:0000256" key="2">
    <source>
        <dbReference type="ARBA" id="ARBA00022490"/>
    </source>
</evidence>
<feature type="short sequence motif" description="'KMSKS' region" evidence="10">
    <location>
        <begin position="592"/>
        <end position="596"/>
    </location>
</feature>
<evidence type="ECO:0000259" key="12">
    <source>
        <dbReference type="Pfam" id="PF08264"/>
    </source>
</evidence>
<dbReference type="Pfam" id="PF08264">
    <property type="entry name" value="Anticodon_1"/>
    <property type="match status" value="1"/>
</dbReference>
<evidence type="ECO:0000256" key="6">
    <source>
        <dbReference type="ARBA" id="ARBA00022917"/>
    </source>
</evidence>
<dbReference type="PRINTS" id="PR00984">
    <property type="entry name" value="TRNASYNTHILE"/>
</dbReference>
<dbReference type="Gene3D" id="1.10.10.830">
    <property type="entry name" value="Ile-tRNA synthetase CP2 domain-like"/>
    <property type="match status" value="1"/>
</dbReference>
<dbReference type="InterPro" id="IPR009080">
    <property type="entry name" value="tRNAsynth_Ia_anticodon-bd"/>
</dbReference>
<feature type="binding site" evidence="10">
    <location>
        <position position="861"/>
    </location>
    <ligand>
        <name>Zn(2+)</name>
        <dbReference type="ChEBI" id="CHEBI:29105"/>
    </ligand>
</feature>
<comment type="similarity">
    <text evidence="1 10">Belongs to the class-I aminoacyl-tRNA synthetase family. IleS type 1 subfamily.</text>
</comment>
<evidence type="ECO:0000256" key="9">
    <source>
        <dbReference type="ARBA" id="ARBA00048359"/>
    </source>
</evidence>
<proteinExistence type="inferred from homology"/>